<dbReference type="AlphaFoldDB" id="A0A4R5KH66"/>
<accession>A0A4R5KH66</accession>
<dbReference type="EMBL" id="SMRT01000012">
    <property type="protein sequence ID" value="TDF94761.1"/>
    <property type="molecule type" value="Genomic_DNA"/>
</dbReference>
<name>A0A4R5KH66_9BACL</name>
<evidence type="ECO:0000313" key="3">
    <source>
        <dbReference type="Proteomes" id="UP000295636"/>
    </source>
</evidence>
<dbReference type="NCBIfam" id="TIGR02385">
    <property type="entry name" value="RelE_StbE"/>
    <property type="match status" value="1"/>
</dbReference>
<keyword evidence="3" id="KW-1185">Reference proteome</keyword>
<gene>
    <name evidence="2" type="ORF">E1757_22660</name>
</gene>
<dbReference type="Gene3D" id="3.30.2310.20">
    <property type="entry name" value="RelE-like"/>
    <property type="match status" value="1"/>
</dbReference>
<evidence type="ECO:0000256" key="1">
    <source>
        <dbReference type="ARBA" id="ARBA00022649"/>
    </source>
</evidence>
<reference evidence="2 3" key="1">
    <citation type="submission" date="2019-03" db="EMBL/GenBank/DDBJ databases">
        <title>This is whole genome sequence of Paenibacillus sp MS74 strain.</title>
        <authorList>
            <person name="Trinh H.N."/>
        </authorList>
    </citation>
    <scope>NUCLEOTIDE SEQUENCE [LARGE SCALE GENOMIC DNA]</scope>
    <source>
        <strain evidence="2 3">MS74</strain>
    </source>
</reference>
<organism evidence="2 3">
    <name type="scientific">Paenibacillus piri</name>
    <dbReference type="NCBI Taxonomy" id="2547395"/>
    <lineage>
        <taxon>Bacteria</taxon>
        <taxon>Bacillati</taxon>
        <taxon>Bacillota</taxon>
        <taxon>Bacilli</taxon>
        <taxon>Bacillales</taxon>
        <taxon>Paenibacillaceae</taxon>
        <taxon>Paenibacillus</taxon>
    </lineage>
</organism>
<dbReference type="InterPro" id="IPR035093">
    <property type="entry name" value="RelE/ParE_toxin_dom_sf"/>
</dbReference>
<evidence type="ECO:0000313" key="2">
    <source>
        <dbReference type="EMBL" id="TDF94761.1"/>
    </source>
</evidence>
<dbReference type="RefSeq" id="WP_133232377.1">
    <property type="nucleotide sequence ID" value="NZ_SMRT01000012.1"/>
</dbReference>
<dbReference type="Pfam" id="PF05016">
    <property type="entry name" value="ParE_toxin"/>
    <property type="match status" value="1"/>
</dbReference>
<dbReference type="Proteomes" id="UP000295636">
    <property type="component" value="Unassembled WGS sequence"/>
</dbReference>
<dbReference type="InterPro" id="IPR007712">
    <property type="entry name" value="RelE/ParE_toxin"/>
</dbReference>
<proteinExistence type="predicted"/>
<keyword evidence="1" id="KW-1277">Toxin-antitoxin system</keyword>
<protein>
    <submittedName>
        <fullName evidence="2">Type II toxin-antitoxin system RelE/ParE family toxin</fullName>
    </submittedName>
</protein>
<dbReference type="OrthoDB" id="362857at2"/>
<sequence>MGKYKVLIFPAAIRDLQEIIDYINEQSLFNAYELYDDITDQIASLAELPFRCPLIKNQILRLKGYRVLQVHSYLVFYVVINDLVQIRRILHGKRHYDSLL</sequence>
<comment type="caution">
    <text evidence="2">The sequence shown here is derived from an EMBL/GenBank/DDBJ whole genome shotgun (WGS) entry which is preliminary data.</text>
</comment>